<dbReference type="Pfam" id="PF25917">
    <property type="entry name" value="BSH_RND"/>
    <property type="match status" value="1"/>
</dbReference>
<comment type="caution">
    <text evidence="14">The sequence shown here is derived from an EMBL/GenBank/DDBJ whole genome shotgun (WGS) entry which is preliminary data.</text>
</comment>
<keyword evidence="6 9" id="KW-0472">Membrane</keyword>
<feature type="domain" description="Multidrug resistance protein MdtA-like barrel-sandwich hybrid" evidence="11">
    <location>
        <begin position="80"/>
        <end position="223"/>
    </location>
</feature>
<evidence type="ECO:0000259" key="11">
    <source>
        <dbReference type="Pfam" id="PF25917"/>
    </source>
</evidence>
<evidence type="ECO:0000313" key="15">
    <source>
        <dbReference type="Proteomes" id="UP000245081"/>
    </source>
</evidence>
<dbReference type="InterPro" id="IPR006143">
    <property type="entry name" value="RND_pump_MFP"/>
</dbReference>
<dbReference type="AlphaFoldDB" id="A0A2R5F3Q0"/>
<keyword evidence="15" id="KW-1185">Reference proteome</keyword>
<dbReference type="Pfam" id="PF25967">
    <property type="entry name" value="RND-MFP_C"/>
    <property type="match status" value="1"/>
</dbReference>
<feature type="coiled-coil region" evidence="7">
    <location>
        <begin position="121"/>
        <end position="148"/>
    </location>
</feature>
<feature type="domain" description="Multidrug resistance protein MdtA-like C-terminal permuted SH3" evidence="13">
    <location>
        <begin position="375"/>
        <end position="411"/>
    </location>
</feature>
<comment type="subcellular location">
    <subcellularLocation>
        <location evidence="1">Cell membrane</location>
    </subcellularLocation>
</comment>
<evidence type="ECO:0000259" key="12">
    <source>
        <dbReference type="Pfam" id="PF25944"/>
    </source>
</evidence>
<evidence type="ECO:0000256" key="3">
    <source>
        <dbReference type="ARBA" id="ARBA00022448"/>
    </source>
</evidence>
<dbReference type="EMBL" id="BDOQ01000002">
    <property type="protein sequence ID" value="GBG13110.1"/>
    <property type="molecule type" value="Genomic_DNA"/>
</dbReference>
<keyword evidence="3" id="KW-0813">Transport</keyword>
<feature type="compositionally biased region" description="Basic and acidic residues" evidence="8">
    <location>
        <begin position="408"/>
        <end position="426"/>
    </location>
</feature>
<dbReference type="PANTHER" id="PTHR30469:SF12">
    <property type="entry name" value="MULTIDRUG RESISTANCE PROTEIN MDTA"/>
    <property type="match status" value="1"/>
</dbReference>
<dbReference type="InterPro" id="IPR058627">
    <property type="entry name" value="MdtA-like_C"/>
</dbReference>
<comment type="similarity">
    <text evidence="2">Belongs to the membrane fusion protein (MFP) (TC 8.A.1) family.</text>
</comment>
<feature type="transmembrane region" description="Helical" evidence="9">
    <location>
        <begin position="12"/>
        <end position="33"/>
    </location>
</feature>
<dbReference type="Gene3D" id="2.40.30.170">
    <property type="match status" value="1"/>
</dbReference>
<protein>
    <submittedName>
        <fullName evidence="14">Membrane fusion protein, multidrug efflux system</fullName>
    </submittedName>
</protein>
<dbReference type="RefSeq" id="WP_109014312.1">
    <property type="nucleotide sequence ID" value="NZ_BDOQ01000002.1"/>
</dbReference>
<dbReference type="Gene3D" id="1.10.287.470">
    <property type="entry name" value="Helix hairpin bin"/>
    <property type="match status" value="1"/>
</dbReference>
<dbReference type="NCBIfam" id="TIGR01730">
    <property type="entry name" value="RND_mfp"/>
    <property type="match status" value="1"/>
</dbReference>
<feature type="region of interest" description="Disordered" evidence="8">
    <location>
        <begin position="335"/>
        <end position="381"/>
    </location>
</feature>
<name>A0A2R5F3Q0_9PROT</name>
<evidence type="ECO:0000259" key="10">
    <source>
        <dbReference type="Pfam" id="PF25876"/>
    </source>
</evidence>
<dbReference type="NCBIfam" id="NF008589">
    <property type="entry name" value="PRK11556.1"/>
    <property type="match status" value="1"/>
</dbReference>
<evidence type="ECO:0000256" key="1">
    <source>
        <dbReference type="ARBA" id="ARBA00004236"/>
    </source>
</evidence>
<dbReference type="PANTHER" id="PTHR30469">
    <property type="entry name" value="MULTIDRUG RESISTANCE PROTEIN MDTA"/>
    <property type="match status" value="1"/>
</dbReference>
<keyword evidence="9" id="KW-0812">Transmembrane</keyword>
<keyword evidence="9" id="KW-1133">Transmembrane helix</keyword>
<dbReference type="Pfam" id="PF25876">
    <property type="entry name" value="HH_MFP_RND"/>
    <property type="match status" value="1"/>
</dbReference>
<proteinExistence type="inferred from homology"/>
<evidence type="ECO:0000256" key="9">
    <source>
        <dbReference type="SAM" id="Phobius"/>
    </source>
</evidence>
<dbReference type="OrthoDB" id="9769564at2"/>
<evidence type="ECO:0000256" key="7">
    <source>
        <dbReference type="SAM" id="Coils"/>
    </source>
</evidence>
<accession>A0A2R5F3Q0</accession>
<evidence type="ECO:0000313" key="14">
    <source>
        <dbReference type="EMBL" id="GBG13110.1"/>
    </source>
</evidence>
<dbReference type="InterPro" id="IPR058624">
    <property type="entry name" value="MdtA-like_HH"/>
</dbReference>
<feature type="region of interest" description="Disordered" evidence="8">
    <location>
        <begin position="397"/>
        <end position="450"/>
    </location>
</feature>
<evidence type="ECO:0000256" key="5">
    <source>
        <dbReference type="ARBA" id="ARBA00022519"/>
    </source>
</evidence>
<feature type="compositionally biased region" description="Basic and acidic residues" evidence="8">
    <location>
        <begin position="369"/>
        <end position="381"/>
    </location>
</feature>
<organism evidence="14 15">
    <name type="scientific">Novimethylophilus kurashikiensis</name>
    <dbReference type="NCBI Taxonomy" id="1825523"/>
    <lineage>
        <taxon>Bacteria</taxon>
        <taxon>Pseudomonadati</taxon>
        <taxon>Pseudomonadota</taxon>
        <taxon>Betaproteobacteria</taxon>
        <taxon>Nitrosomonadales</taxon>
        <taxon>Methylophilaceae</taxon>
        <taxon>Novimethylophilus</taxon>
    </lineage>
</organism>
<keyword evidence="5" id="KW-0997">Cell inner membrane</keyword>
<reference evidence="14 15" key="1">
    <citation type="journal article" date="2018" name="Environ. Microbiol.">
        <title>Isolation and genomic characterization of Novimethylophilus kurashikiensis gen. nov. sp. nov., a new lanthanide-dependent methylotrophic species of Methylophilaceae.</title>
        <authorList>
            <person name="Lv H."/>
            <person name="Sahin N."/>
            <person name="Tani A."/>
        </authorList>
    </citation>
    <scope>NUCLEOTIDE SEQUENCE [LARGE SCALE GENOMIC DNA]</scope>
    <source>
        <strain evidence="14 15">La2-4</strain>
    </source>
</reference>
<dbReference type="GO" id="GO:1990281">
    <property type="term" value="C:efflux pump complex"/>
    <property type="evidence" value="ECO:0007669"/>
    <property type="project" value="TreeGrafter"/>
</dbReference>
<feature type="domain" description="Multidrug resistance protein MdtA-like alpha-helical hairpin" evidence="10">
    <location>
        <begin position="120"/>
        <end position="189"/>
    </location>
</feature>
<evidence type="ECO:0000259" key="13">
    <source>
        <dbReference type="Pfam" id="PF25967"/>
    </source>
</evidence>
<dbReference type="Pfam" id="PF25944">
    <property type="entry name" value="Beta-barrel_RND"/>
    <property type="match status" value="1"/>
</dbReference>
<dbReference type="GO" id="GO:0015562">
    <property type="term" value="F:efflux transmembrane transporter activity"/>
    <property type="evidence" value="ECO:0007669"/>
    <property type="project" value="TreeGrafter"/>
</dbReference>
<keyword evidence="7" id="KW-0175">Coiled coil</keyword>
<evidence type="ECO:0000256" key="2">
    <source>
        <dbReference type="ARBA" id="ARBA00009477"/>
    </source>
</evidence>
<keyword evidence="4" id="KW-1003">Cell membrane</keyword>
<dbReference type="SUPFAM" id="SSF111369">
    <property type="entry name" value="HlyD-like secretion proteins"/>
    <property type="match status" value="1"/>
</dbReference>
<gene>
    <name evidence="14" type="primary">mdtA</name>
    <name evidence="14" type="ORF">NMK_0648</name>
</gene>
<dbReference type="Gene3D" id="2.40.420.20">
    <property type="match status" value="1"/>
</dbReference>
<dbReference type="InterPro" id="IPR058626">
    <property type="entry name" value="MdtA-like_b-barrel"/>
</dbReference>
<feature type="domain" description="Multidrug resistance protein MdtA-like beta-barrel" evidence="12">
    <location>
        <begin position="227"/>
        <end position="310"/>
    </location>
</feature>
<evidence type="ECO:0000256" key="4">
    <source>
        <dbReference type="ARBA" id="ARBA00022475"/>
    </source>
</evidence>
<dbReference type="Gene3D" id="2.40.50.100">
    <property type="match status" value="1"/>
</dbReference>
<evidence type="ECO:0000256" key="6">
    <source>
        <dbReference type="ARBA" id="ARBA00023136"/>
    </source>
</evidence>
<evidence type="ECO:0000256" key="8">
    <source>
        <dbReference type="SAM" id="MobiDB-lite"/>
    </source>
</evidence>
<dbReference type="Proteomes" id="UP000245081">
    <property type="component" value="Unassembled WGS sequence"/>
</dbReference>
<sequence length="450" mass="47895">MPIEKPSEQQSGTRILVGALVLAGIVAGGFFYYRQHAVAPQGESRKFDAKGRPTPVLVAKAGQGDVKVYLDALGTVTPRNAVTVKARVDGQLMQVYFREGQLVKAGELLAEIDPRPFEVQLTQANGQLAKDKAALENAQIDLERYKTLLAQDSIAKQQVDTQEALVRQQRAAVAVDQGQVDSAKLQLSYCRITAPIGGRVGLRAVDPGNMIHASDASGIVTITQLQPITTLFSIPEDQLPAVTQRLKAGGVVPLEAWDKAKLNKLATGSLLTLDNQIDTATGTLKLRGEFKNDDNTLFPNQFVNVRMLVDVLKNAVTIPSAAVQRGRNGDFVFVVTPGKEHSKPDGAAPDNATPPHDKPQDNKPGAAKPDGRPASKVEMRPVKTGVAEGEMIAIVSGLQPGESVVVDGADKLRDGSPVKPLEKMVTGDETSGKAGPGGQNKGGKHRRSAQ</sequence>
<dbReference type="InterPro" id="IPR058625">
    <property type="entry name" value="MdtA-like_BSH"/>
</dbReference>